<dbReference type="InterPro" id="IPR001296">
    <property type="entry name" value="Glyco_trans_1"/>
</dbReference>
<sequence>MRVMLAANITPFLHGGADYHIQGTANALAAAGCHVEILRLPFTFTPEQSILDLMQWCKKLDLNQPNGYRIDRLISLQFPCYGIQHNKHTAWIMHQHRAVYELYEENNSASAPFKYAIGQFDQESLKQCHQLFANSKRVAERLYQYNDLNASALYHPPPAYQAFHPAENLGYIFCPSRIETLKRQDLLIKALALAPKSLPVVIAGAGGQSESLKQLITQLGLNERVRMLGAISEAQKIAYYAHCSAVFFAPFDEDYGYITHEAMLSGKPVISCTDSGGPLEFIEHEHTGWIIPPSPESIATVLNWISQYPNKAEAMGKAAKAAWPKFGISWDKVVSQLLET</sequence>
<dbReference type="OrthoDB" id="9775208at2"/>
<dbReference type="PANTHER" id="PTHR12526">
    <property type="entry name" value="GLYCOSYLTRANSFERASE"/>
    <property type="match status" value="1"/>
</dbReference>
<evidence type="ECO:0000313" key="5">
    <source>
        <dbReference type="Proteomes" id="UP000295794"/>
    </source>
</evidence>
<dbReference type="GO" id="GO:0102710">
    <property type="term" value="F:D-inositol-3-phosphate glycosyltransferase activity"/>
    <property type="evidence" value="ECO:0007669"/>
    <property type="project" value="UniProtKB-EC"/>
</dbReference>
<organism evidence="2 4">
    <name type="scientific">Iodobacter fluviatilis</name>
    <dbReference type="NCBI Taxonomy" id="537"/>
    <lineage>
        <taxon>Bacteria</taxon>
        <taxon>Pseudomonadati</taxon>
        <taxon>Pseudomonadota</taxon>
        <taxon>Betaproteobacteria</taxon>
        <taxon>Neisseriales</taxon>
        <taxon>Chitinibacteraceae</taxon>
        <taxon>Iodobacter</taxon>
    </lineage>
</organism>
<reference evidence="3 5" key="2">
    <citation type="submission" date="2019-03" db="EMBL/GenBank/DDBJ databases">
        <title>Genomic Encyclopedia of Type Strains, Phase IV (KMG-IV): sequencing the most valuable type-strain genomes for metagenomic binning, comparative biology and taxonomic classification.</title>
        <authorList>
            <person name="Goeker M."/>
        </authorList>
    </citation>
    <scope>NUCLEOTIDE SEQUENCE [LARGE SCALE GENOMIC DNA]</scope>
    <source>
        <strain evidence="3 5">DSM 3764</strain>
    </source>
</reference>
<evidence type="ECO:0000259" key="1">
    <source>
        <dbReference type="Pfam" id="PF00534"/>
    </source>
</evidence>
<dbReference type="RefSeq" id="WP_115229580.1">
    <property type="nucleotide sequence ID" value="NZ_CAWOLO010000004.1"/>
</dbReference>
<evidence type="ECO:0000313" key="4">
    <source>
        <dbReference type="Proteomes" id="UP000255108"/>
    </source>
</evidence>
<protein>
    <submittedName>
        <fullName evidence="2">D-inositol-3-phosphate glycosyltransferase</fullName>
        <ecNumber evidence="2">2.4.1.250</ecNumber>
    </submittedName>
    <submittedName>
        <fullName evidence="3">Glycosyltransferase involved in cell wall biosynthesis</fullName>
    </submittedName>
</protein>
<dbReference type="SUPFAM" id="SSF53756">
    <property type="entry name" value="UDP-Glycosyltransferase/glycogen phosphorylase"/>
    <property type="match status" value="1"/>
</dbReference>
<dbReference type="Proteomes" id="UP000255108">
    <property type="component" value="Unassembled WGS sequence"/>
</dbReference>
<dbReference type="CDD" id="cd03801">
    <property type="entry name" value="GT4_PimA-like"/>
    <property type="match status" value="1"/>
</dbReference>
<name>A0A377SVZ2_9NEIS</name>
<keyword evidence="2" id="KW-0808">Transferase</keyword>
<dbReference type="EMBL" id="SMBT01000004">
    <property type="protein sequence ID" value="TCU87989.1"/>
    <property type="molecule type" value="Genomic_DNA"/>
</dbReference>
<dbReference type="AlphaFoldDB" id="A0A377SVZ2"/>
<dbReference type="PROSITE" id="PS51257">
    <property type="entry name" value="PROKAR_LIPOPROTEIN"/>
    <property type="match status" value="1"/>
</dbReference>
<evidence type="ECO:0000313" key="3">
    <source>
        <dbReference type="EMBL" id="TCU87989.1"/>
    </source>
</evidence>
<dbReference type="EC" id="2.4.1.250" evidence="2"/>
<dbReference type="Proteomes" id="UP000295794">
    <property type="component" value="Unassembled WGS sequence"/>
</dbReference>
<dbReference type="Gene3D" id="3.40.50.2000">
    <property type="entry name" value="Glycogen Phosphorylase B"/>
    <property type="match status" value="1"/>
</dbReference>
<dbReference type="PANTHER" id="PTHR12526:SF635">
    <property type="entry name" value="GLYCOSYL TRANSFERASE GROUP 1"/>
    <property type="match status" value="1"/>
</dbReference>
<accession>A0A377SVZ2</accession>
<dbReference type="EMBL" id="UGHR01000004">
    <property type="protein sequence ID" value="STR45490.1"/>
    <property type="molecule type" value="Genomic_DNA"/>
</dbReference>
<reference evidence="2 4" key="1">
    <citation type="submission" date="2018-06" db="EMBL/GenBank/DDBJ databases">
        <authorList>
            <consortium name="Pathogen Informatics"/>
            <person name="Doyle S."/>
        </authorList>
    </citation>
    <scope>NUCLEOTIDE SEQUENCE [LARGE SCALE GENOMIC DNA]</scope>
    <source>
        <strain evidence="2 4">NCTC11159</strain>
    </source>
</reference>
<keyword evidence="2" id="KW-0328">Glycosyltransferase</keyword>
<keyword evidence="5" id="KW-1185">Reference proteome</keyword>
<evidence type="ECO:0000313" key="2">
    <source>
        <dbReference type="EMBL" id="STR45490.1"/>
    </source>
</evidence>
<dbReference type="Pfam" id="PF00534">
    <property type="entry name" value="Glycos_transf_1"/>
    <property type="match status" value="1"/>
</dbReference>
<proteinExistence type="predicted"/>
<gene>
    <name evidence="2" type="primary">mshA_1</name>
    <name evidence="3" type="ORF">EV682_104158</name>
    <name evidence="2" type="ORF">NCTC11159_04064</name>
</gene>
<feature type="domain" description="Glycosyl transferase family 1" evidence="1">
    <location>
        <begin position="167"/>
        <end position="320"/>
    </location>
</feature>